<reference evidence="6 7" key="1">
    <citation type="journal article" date="2014" name="Curr. Biol.">
        <title>The genome of the clonal raider ant Cerapachys biroi.</title>
        <authorList>
            <person name="Oxley P.R."/>
            <person name="Ji L."/>
            <person name="Fetter-Pruneda I."/>
            <person name="McKenzie S.K."/>
            <person name="Li C."/>
            <person name="Hu H."/>
            <person name="Zhang G."/>
            <person name="Kronauer D.J."/>
        </authorList>
    </citation>
    <scope>NUCLEOTIDE SEQUENCE [LARGE SCALE GENOMIC DNA]</scope>
</reference>
<keyword evidence="5" id="KW-0472">Membrane</keyword>
<evidence type="ECO:0000256" key="4">
    <source>
        <dbReference type="RuleBase" id="RU003718"/>
    </source>
</evidence>
<evidence type="ECO:0000313" key="7">
    <source>
        <dbReference type="Proteomes" id="UP000053097"/>
    </source>
</evidence>
<comment type="subcellular location">
    <subcellularLocation>
        <location evidence="5">Membrane</location>
        <topology evidence="5">Single-pass membrane protein</topology>
    </subcellularLocation>
</comment>
<dbReference type="InterPro" id="IPR035595">
    <property type="entry name" value="UDP_glycos_trans_CS"/>
</dbReference>
<evidence type="ECO:0000256" key="5">
    <source>
        <dbReference type="RuleBase" id="RU362059"/>
    </source>
</evidence>
<accession>A0A026WMH2</accession>
<dbReference type="FunFam" id="3.40.50.2000:FF:000050">
    <property type="entry name" value="UDP-glucuronosyltransferase"/>
    <property type="match status" value="1"/>
</dbReference>
<dbReference type="PROSITE" id="PS00375">
    <property type="entry name" value="UDPGT"/>
    <property type="match status" value="1"/>
</dbReference>
<dbReference type="Gene3D" id="3.40.50.2000">
    <property type="entry name" value="Glycogen Phosphorylase B"/>
    <property type="match status" value="2"/>
</dbReference>
<organism evidence="6 7">
    <name type="scientific">Ooceraea biroi</name>
    <name type="common">Clonal raider ant</name>
    <name type="synonym">Cerapachys biroi</name>
    <dbReference type="NCBI Taxonomy" id="2015173"/>
    <lineage>
        <taxon>Eukaryota</taxon>
        <taxon>Metazoa</taxon>
        <taxon>Ecdysozoa</taxon>
        <taxon>Arthropoda</taxon>
        <taxon>Hexapoda</taxon>
        <taxon>Insecta</taxon>
        <taxon>Pterygota</taxon>
        <taxon>Neoptera</taxon>
        <taxon>Endopterygota</taxon>
        <taxon>Hymenoptera</taxon>
        <taxon>Apocrita</taxon>
        <taxon>Aculeata</taxon>
        <taxon>Formicoidea</taxon>
        <taxon>Formicidae</taxon>
        <taxon>Dorylinae</taxon>
        <taxon>Ooceraea</taxon>
    </lineage>
</organism>
<feature type="signal peptide" evidence="5">
    <location>
        <begin position="1"/>
        <end position="20"/>
    </location>
</feature>
<gene>
    <name evidence="6" type="ORF">X777_02523</name>
</gene>
<dbReference type="STRING" id="2015173.A0A026WMH2"/>
<keyword evidence="5" id="KW-1133">Transmembrane helix</keyword>
<dbReference type="OrthoDB" id="5835829at2759"/>
<keyword evidence="7" id="KW-1185">Reference proteome</keyword>
<dbReference type="OMA" id="WSFGSMS"/>
<keyword evidence="5" id="KW-0732">Signal</keyword>
<dbReference type="InterPro" id="IPR050271">
    <property type="entry name" value="UDP-glycosyltransferase"/>
</dbReference>
<protein>
    <recommendedName>
        <fullName evidence="5">UDP-glucuronosyltransferase</fullName>
        <ecNumber evidence="5">2.4.1.17</ecNumber>
    </recommendedName>
</protein>
<dbReference type="GO" id="GO:0015020">
    <property type="term" value="F:glucuronosyltransferase activity"/>
    <property type="evidence" value="ECO:0007669"/>
    <property type="project" value="UniProtKB-EC"/>
</dbReference>
<comment type="catalytic activity">
    <reaction evidence="5">
        <text>glucuronate acceptor + UDP-alpha-D-glucuronate = acceptor beta-D-glucuronoside + UDP + H(+)</text>
        <dbReference type="Rhea" id="RHEA:21032"/>
        <dbReference type="ChEBI" id="CHEBI:15378"/>
        <dbReference type="ChEBI" id="CHEBI:58052"/>
        <dbReference type="ChEBI" id="CHEBI:58223"/>
        <dbReference type="ChEBI" id="CHEBI:132367"/>
        <dbReference type="ChEBI" id="CHEBI:132368"/>
        <dbReference type="EC" id="2.4.1.17"/>
    </reaction>
</comment>
<dbReference type="InterPro" id="IPR002213">
    <property type="entry name" value="UDP_glucos_trans"/>
</dbReference>
<dbReference type="Proteomes" id="UP000053097">
    <property type="component" value="Unassembled WGS sequence"/>
</dbReference>
<dbReference type="EC" id="2.4.1.17" evidence="5"/>
<dbReference type="PANTHER" id="PTHR48043">
    <property type="entry name" value="EG:EG0003.4 PROTEIN-RELATED"/>
    <property type="match status" value="1"/>
</dbReference>
<dbReference type="CDD" id="cd03784">
    <property type="entry name" value="GT1_Gtf-like"/>
    <property type="match status" value="1"/>
</dbReference>
<evidence type="ECO:0000313" key="6">
    <source>
        <dbReference type="EMBL" id="EZA57272.1"/>
    </source>
</evidence>
<dbReference type="PANTHER" id="PTHR48043:SF145">
    <property type="entry name" value="FI06409P-RELATED"/>
    <property type="match status" value="1"/>
</dbReference>
<proteinExistence type="inferred from homology"/>
<comment type="similarity">
    <text evidence="1 4">Belongs to the UDP-glycosyltransferase family.</text>
</comment>
<dbReference type="EMBL" id="KK107151">
    <property type="protein sequence ID" value="EZA57272.1"/>
    <property type="molecule type" value="Genomic_DNA"/>
</dbReference>
<evidence type="ECO:0000256" key="1">
    <source>
        <dbReference type="ARBA" id="ARBA00009995"/>
    </source>
</evidence>
<keyword evidence="3 4" id="KW-0808">Transferase</keyword>
<dbReference type="AlphaFoldDB" id="A0A026WMH2"/>
<name>A0A026WMH2_OOCBI</name>
<feature type="chain" id="PRO_5005101893" description="UDP-glucuronosyltransferase" evidence="5">
    <location>
        <begin position="21"/>
        <end position="526"/>
    </location>
</feature>
<dbReference type="GO" id="GO:0016020">
    <property type="term" value="C:membrane"/>
    <property type="evidence" value="ECO:0007669"/>
    <property type="project" value="UniProtKB-SubCell"/>
</dbReference>
<evidence type="ECO:0000256" key="2">
    <source>
        <dbReference type="ARBA" id="ARBA00022676"/>
    </source>
</evidence>
<dbReference type="SUPFAM" id="SSF53756">
    <property type="entry name" value="UDP-Glycosyltransferase/glycogen phosphorylase"/>
    <property type="match status" value="1"/>
</dbReference>
<dbReference type="Pfam" id="PF00201">
    <property type="entry name" value="UDPGT"/>
    <property type="match status" value="1"/>
</dbReference>
<keyword evidence="2 4" id="KW-0328">Glycosyltransferase</keyword>
<evidence type="ECO:0000256" key="3">
    <source>
        <dbReference type="ARBA" id="ARBA00022679"/>
    </source>
</evidence>
<keyword evidence="5" id="KW-0812">Transmembrane</keyword>
<sequence length="526" mass="59406">MKITVTSLAVIACLLVAVDGARILAIFPFQAKSHYNVYEPLLKRLSARGHEIVAVTHFPQRTRLANFTDVDVSSTLPSLVSSVPFSDFGEFTILQNIRYVTRYLGVEICEPVLNHPEVKRIIETRERFDMLIIEIFATDCFLGIAHALSIPKVVGAISSVALPWSNEVLRNPENPSYIPNWFSPYTGRMSFLERSINTVGLLITKLIYRTVSDGPSYEIARKHFGYDLPDFGVLRSRISLILTNGHPAVSTPRPFAPGFKEIGGIHIPISGPKPLPVDLRDYLDSHGRNGVIYFSLGSQIDPSTIPSQVFAALYRAFEQVPQQILWKCAEGRMPPLPGNVKCIEWAPQLSVLCHPNTRLFITHGGLLGSQEAVYCGVPILGIPLFGDQHLNMAYFEEKGLALRLNFRQLSYEQLSSSLNELLSNNSYTETARKASIQFRDYLVPPLKEAVYWIEHTLRHDADVLKTTATELTWYQYLLLDVVLTLTFITILLFWLIYLVVRYLIRTLLGLLFSKRKIDIITDKKIK</sequence>
<feature type="transmembrane region" description="Helical" evidence="5">
    <location>
        <begin position="473"/>
        <end position="500"/>
    </location>
</feature>